<gene>
    <name evidence="2" type="ORF">CFD26_105213</name>
</gene>
<dbReference type="OrthoDB" id="4503952at2759"/>
<protein>
    <submittedName>
        <fullName evidence="2">Uncharacterized protein</fullName>
    </submittedName>
</protein>
<feature type="compositionally biased region" description="Gly residues" evidence="1">
    <location>
        <begin position="157"/>
        <end position="170"/>
    </location>
</feature>
<organism evidence="2 3">
    <name type="scientific">Aspergillus turcosus</name>
    <dbReference type="NCBI Taxonomy" id="1245748"/>
    <lineage>
        <taxon>Eukaryota</taxon>
        <taxon>Fungi</taxon>
        <taxon>Dikarya</taxon>
        <taxon>Ascomycota</taxon>
        <taxon>Pezizomycotina</taxon>
        <taxon>Eurotiomycetes</taxon>
        <taxon>Eurotiomycetidae</taxon>
        <taxon>Eurotiales</taxon>
        <taxon>Aspergillaceae</taxon>
        <taxon>Aspergillus</taxon>
        <taxon>Aspergillus subgen. Fumigati</taxon>
    </lineage>
</organism>
<feature type="region of interest" description="Disordered" evidence="1">
    <location>
        <begin position="128"/>
        <end position="170"/>
    </location>
</feature>
<dbReference type="AlphaFoldDB" id="A0A229Z4H7"/>
<evidence type="ECO:0000313" key="3">
    <source>
        <dbReference type="Proteomes" id="UP000215289"/>
    </source>
</evidence>
<proteinExistence type="predicted"/>
<dbReference type="EMBL" id="NIDN02000013">
    <property type="protein sequence ID" value="RLM00602.1"/>
    <property type="molecule type" value="Genomic_DNA"/>
</dbReference>
<feature type="compositionally biased region" description="Basic and acidic residues" evidence="1">
    <location>
        <begin position="128"/>
        <end position="141"/>
    </location>
</feature>
<accession>A0A229Z4H7</accession>
<keyword evidence="3" id="KW-1185">Reference proteome</keyword>
<comment type="caution">
    <text evidence="2">The sequence shown here is derived from an EMBL/GenBank/DDBJ whole genome shotgun (WGS) entry which is preliminary data.</text>
</comment>
<dbReference type="Proteomes" id="UP000215289">
    <property type="component" value="Unassembled WGS sequence"/>
</dbReference>
<name>A0A229Z4H7_9EURO</name>
<evidence type="ECO:0000256" key="1">
    <source>
        <dbReference type="SAM" id="MobiDB-lite"/>
    </source>
</evidence>
<evidence type="ECO:0000313" key="2">
    <source>
        <dbReference type="EMBL" id="RLM00602.1"/>
    </source>
</evidence>
<reference evidence="2 3" key="1">
    <citation type="submission" date="2018-08" db="EMBL/GenBank/DDBJ databases">
        <title>Draft genome sequences of two Aspergillus turcosus clinical strains isolated from bronchoalveolar lavage fluid: one azole-susceptible and the other azole-resistant.</title>
        <authorList>
            <person name="Parent-Michaud M."/>
            <person name="Dufresne P.J."/>
            <person name="Fournier E."/>
            <person name="Martineau C."/>
            <person name="Moreira S."/>
            <person name="Perkins V."/>
            <person name="De Repentigny L."/>
            <person name="Dufresne S.F."/>
        </authorList>
    </citation>
    <scope>NUCLEOTIDE SEQUENCE [LARGE SCALE GENOMIC DNA]</scope>
    <source>
        <strain evidence="2">HMR AF 1038</strain>
    </source>
</reference>
<sequence>MPRRVDNRPKPWGSHYGAVTTASTGQSDFVDGFAFMERDGEEGLSWHHIEDVATYDEDDLERLTSRTRESIFEHFPGPAYAYEDEEVKKRGFRGFTWETGDKKDSGDAKERGFMKIFGSGVKKRSDMREFFRPVEGRRPKEGISGSAQESASKKGSFGFGAKGKGPAGKK</sequence>